<sequence length="107" mass="12417">MNTSCPTQTTQLPLAFAGREPIRPHRRGEIKLAASDALIWSLVSSHIKWTYTSMYQTIRSSFISLSVLLSESLVQLYTLRVAHLEWPWGRQCQFRPRLPTEYPTYHP</sequence>
<gene>
    <name evidence="1" type="ORF">I7I52_04634</name>
</gene>
<dbReference type="Proteomes" id="UP000670092">
    <property type="component" value="Unassembled WGS sequence"/>
</dbReference>
<evidence type="ECO:0000313" key="1">
    <source>
        <dbReference type="EMBL" id="KAG5293348.1"/>
    </source>
</evidence>
<dbReference type="EMBL" id="JAEVHI010000004">
    <property type="protein sequence ID" value="KAG5293348.1"/>
    <property type="molecule type" value="Genomic_DNA"/>
</dbReference>
<proteinExistence type="predicted"/>
<evidence type="ECO:0000313" key="2">
    <source>
        <dbReference type="Proteomes" id="UP000670092"/>
    </source>
</evidence>
<reference evidence="1 2" key="1">
    <citation type="submission" date="2021-01" db="EMBL/GenBank/DDBJ databases">
        <title>Chromosome-level genome assembly of a human fungal pathogen reveals clustering of transcriptionally co-regulated genes.</title>
        <authorList>
            <person name="Voorhies M."/>
            <person name="Cohen S."/>
            <person name="Shea T.P."/>
            <person name="Petrus S."/>
            <person name="Munoz J.F."/>
            <person name="Poplawski S."/>
            <person name="Goldman W.E."/>
            <person name="Michael T."/>
            <person name="Cuomo C.A."/>
            <person name="Sil A."/>
            <person name="Beyhan S."/>
        </authorList>
    </citation>
    <scope>NUCLEOTIDE SEQUENCE [LARGE SCALE GENOMIC DNA]</scope>
    <source>
        <strain evidence="1 2">G184AR</strain>
    </source>
</reference>
<comment type="caution">
    <text evidence="1">The sequence shown here is derived from an EMBL/GenBank/DDBJ whole genome shotgun (WGS) entry which is preliminary data.</text>
</comment>
<dbReference type="VEuPathDB" id="FungiDB:I7I52_04634"/>
<protein>
    <submittedName>
        <fullName evidence="1">Uncharacterized protein</fullName>
    </submittedName>
</protein>
<name>A0A8H7YNL3_AJECA</name>
<accession>A0A8H7YNL3</accession>
<organism evidence="1 2">
    <name type="scientific">Ajellomyces capsulatus</name>
    <name type="common">Darling's disease fungus</name>
    <name type="synonym">Histoplasma capsulatum</name>
    <dbReference type="NCBI Taxonomy" id="5037"/>
    <lineage>
        <taxon>Eukaryota</taxon>
        <taxon>Fungi</taxon>
        <taxon>Dikarya</taxon>
        <taxon>Ascomycota</taxon>
        <taxon>Pezizomycotina</taxon>
        <taxon>Eurotiomycetes</taxon>
        <taxon>Eurotiomycetidae</taxon>
        <taxon>Onygenales</taxon>
        <taxon>Ajellomycetaceae</taxon>
        <taxon>Histoplasma</taxon>
    </lineage>
</organism>
<dbReference type="AlphaFoldDB" id="A0A8H7YNL3"/>